<dbReference type="InterPro" id="IPR056180">
    <property type="entry name" value="ZPR1_jr_dom"/>
</dbReference>
<proteinExistence type="inferred from homology"/>
<evidence type="ECO:0000313" key="7">
    <source>
        <dbReference type="Proteomes" id="UP000799118"/>
    </source>
</evidence>
<accession>A0A6A4GGD9</accession>
<dbReference type="OrthoDB" id="308464at2759"/>
<dbReference type="SMART" id="SM00709">
    <property type="entry name" value="Zpr1"/>
    <property type="match status" value="1"/>
</dbReference>
<keyword evidence="4" id="KW-0862">Zinc</keyword>
<dbReference type="InterPro" id="IPR042451">
    <property type="entry name" value="ZPR1_A/B_dom"/>
</dbReference>
<evidence type="ECO:0000256" key="4">
    <source>
        <dbReference type="ARBA" id="ARBA00022833"/>
    </source>
</evidence>
<keyword evidence="7" id="KW-1185">Reference proteome</keyword>
<dbReference type="NCBIfam" id="TIGR00310">
    <property type="entry name" value="ZPR1_znf"/>
    <property type="match status" value="1"/>
</dbReference>
<feature type="domain" description="Zinc finger ZPR1-type" evidence="5">
    <location>
        <begin position="2"/>
        <end position="105"/>
    </location>
</feature>
<dbReference type="InterPro" id="IPR042452">
    <property type="entry name" value="ZPR1_Znf1/2"/>
</dbReference>
<gene>
    <name evidence="6" type="ORF">BT96DRAFT_637577</name>
</gene>
<dbReference type="EMBL" id="ML770101">
    <property type="protein sequence ID" value="KAE9384652.1"/>
    <property type="molecule type" value="Genomic_DNA"/>
</dbReference>
<evidence type="ECO:0000259" key="5">
    <source>
        <dbReference type="SMART" id="SM00709"/>
    </source>
</evidence>
<name>A0A6A4GGD9_9AGAR</name>
<keyword evidence="2" id="KW-0479">Metal-binding</keyword>
<dbReference type="Gene3D" id="2.20.25.420">
    <property type="entry name" value="ZPR1, zinc finger domain"/>
    <property type="match status" value="1"/>
</dbReference>
<dbReference type="PANTHER" id="PTHR10876">
    <property type="entry name" value="ZINC FINGER PROTEIN ZPR1"/>
    <property type="match status" value="1"/>
</dbReference>
<dbReference type="AlphaFoldDB" id="A0A6A4GGD9"/>
<dbReference type="GO" id="GO:0008270">
    <property type="term" value="F:zinc ion binding"/>
    <property type="evidence" value="ECO:0007669"/>
    <property type="project" value="UniProtKB-KW"/>
</dbReference>
<protein>
    <submittedName>
        <fullName evidence="6">Method: conceptual translation supplied by author</fullName>
    </submittedName>
</protein>
<evidence type="ECO:0000313" key="6">
    <source>
        <dbReference type="EMBL" id="KAE9384652.1"/>
    </source>
</evidence>
<sequence length="110" mass="12526">MMKKVNVPYFKDVLIMSTNCDRCRYRDNEVKSGAAISEQGKRMILKVEDSEDLSRDILKSETAGLTIPEIDLVLTHGTFGGRFTTLEEILEQVYEELSEKIFLEIAPRAP</sequence>
<evidence type="ECO:0000256" key="2">
    <source>
        <dbReference type="ARBA" id="ARBA00022723"/>
    </source>
</evidence>
<dbReference type="GO" id="GO:0005634">
    <property type="term" value="C:nucleus"/>
    <property type="evidence" value="ECO:0007669"/>
    <property type="project" value="TreeGrafter"/>
</dbReference>
<evidence type="ECO:0000256" key="1">
    <source>
        <dbReference type="ARBA" id="ARBA00008354"/>
    </source>
</evidence>
<dbReference type="InterPro" id="IPR004457">
    <property type="entry name" value="Znf_ZPR1"/>
</dbReference>
<dbReference type="Gene3D" id="2.60.120.1040">
    <property type="entry name" value="ZPR1, A/B domain"/>
    <property type="match status" value="1"/>
</dbReference>
<dbReference type="Proteomes" id="UP000799118">
    <property type="component" value="Unassembled WGS sequence"/>
</dbReference>
<organism evidence="6 7">
    <name type="scientific">Gymnopus androsaceus JB14</name>
    <dbReference type="NCBI Taxonomy" id="1447944"/>
    <lineage>
        <taxon>Eukaryota</taxon>
        <taxon>Fungi</taxon>
        <taxon>Dikarya</taxon>
        <taxon>Basidiomycota</taxon>
        <taxon>Agaricomycotina</taxon>
        <taxon>Agaricomycetes</taxon>
        <taxon>Agaricomycetidae</taxon>
        <taxon>Agaricales</taxon>
        <taxon>Marasmiineae</taxon>
        <taxon>Omphalotaceae</taxon>
        <taxon>Gymnopus</taxon>
    </lineage>
</organism>
<dbReference type="Pfam" id="PF03367">
    <property type="entry name" value="Zn_ribbon_ZPR1"/>
    <property type="match status" value="1"/>
</dbReference>
<reference evidence="6" key="1">
    <citation type="journal article" date="2019" name="Environ. Microbiol.">
        <title>Fungal ecological strategies reflected in gene transcription - a case study of two litter decomposers.</title>
        <authorList>
            <person name="Barbi F."/>
            <person name="Kohler A."/>
            <person name="Barry K."/>
            <person name="Baskaran P."/>
            <person name="Daum C."/>
            <person name="Fauchery L."/>
            <person name="Ihrmark K."/>
            <person name="Kuo A."/>
            <person name="LaButti K."/>
            <person name="Lipzen A."/>
            <person name="Morin E."/>
            <person name="Grigoriev I.V."/>
            <person name="Henrissat B."/>
            <person name="Lindahl B."/>
            <person name="Martin F."/>
        </authorList>
    </citation>
    <scope>NUCLEOTIDE SEQUENCE</scope>
    <source>
        <strain evidence="6">JB14</strain>
    </source>
</reference>
<keyword evidence="3" id="KW-0863">Zinc-finger</keyword>
<evidence type="ECO:0000256" key="3">
    <source>
        <dbReference type="ARBA" id="ARBA00022771"/>
    </source>
</evidence>
<dbReference type="InterPro" id="IPR040141">
    <property type="entry name" value="ZPR1"/>
</dbReference>
<dbReference type="Pfam" id="PF22794">
    <property type="entry name" value="jr-ZPR1"/>
    <property type="match status" value="1"/>
</dbReference>
<comment type="similarity">
    <text evidence="1">Belongs to the ZPR1 family.</text>
</comment>
<dbReference type="PANTHER" id="PTHR10876:SF0">
    <property type="entry name" value="ZINC FINGER PROTEIN ZPR1"/>
    <property type="match status" value="1"/>
</dbReference>